<dbReference type="AlphaFoldDB" id="X0U540"/>
<organism evidence="1">
    <name type="scientific">marine sediment metagenome</name>
    <dbReference type="NCBI Taxonomy" id="412755"/>
    <lineage>
        <taxon>unclassified sequences</taxon>
        <taxon>metagenomes</taxon>
        <taxon>ecological metagenomes</taxon>
    </lineage>
</organism>
<proteinExistence type="predicted"/>
<evidence type="ECO:0008006" key="2">
    <source>
        <dbReference type="Google" id="ProtNLM"/>
    </source>
</evidence>
<reference evidence="1" key="1">
    <citation type="journal article" date="2014" name="Front. Microbiol.">
        <title>High frequency of phylogenetically diverse reductive dehalogenase-homologous genes in deep subseafloor sedimentary metagenomes.</title>
        <authorList>
            <person name="Kawai M."/>
            <person name="Futagami T."/>
            <person name="Toyoda A."/>
            <person name="Takaki Y."/>
            <person name="Nishi S."/>
            <person name="Hori S."/>
            <person name="Arai W."/>
            <person name="Tsubouchi T."/>
            <person name="Morono Y."/>
            <person name="Uchiyama I."/>
            <person name="Ito T."/>
            <person name="Fujiyama A."/>
            <person name="Inagaki F."/>
            <person name="Takami H."/>
        </authorList>
    </citation>
    <scope>NUCLEOTIDE SEQUENCE</scope>
    <source>
        <strain evidence="1">Expedition CK06-06</strain>
    </source>
</reference>
<name>X0U540_9ZZZZ</name>
<sequence>RHTMARFQIDLPQTWDAWDPTQETVDAIVQELGSLNPEFAALFEQTATTAPVEFLAIDTESVGFLDNLNIIRYEGSVPPTVPVAIAELEGAYADLGVTVLATDSDLTIGGEEAGIIQISISLGPYEAREVQYFVLLQPDLMYILTFSTDPENFDALEPLFEQMAESFRVLESP</sequence>
<feature type="non-terminal residue" evidence="1">
    <location>
        <position position="1"/>
    </location>
</feature>
<dbReference type="Gene3D" id="3.40.1000.10">
    <property type="entry name" value="Mog1/PsbP, alpha/beta/alpha sandwich"/>
    <property type="match status" value="1"/>
</dbReference>
<gene>
    <name evidence="1" type="ORF">S01H1_28194</name>
</gene>
<accession>X0U540</accession>
<dbReference type="EMBL" id="BARS01017214">
    <property type="protein sequence ID" value="GAF95472.1"/>
    <property type="molecule type" value="Genomic_DNA"/>
</dbReference>
<evidence type="ECO:0000313" key="1">
    <source>
        <dbReference type="EMBL" id="GAF95472.1"/>
    </source>
</evidence>
<protein>
    <recommendedName>
        <fullName evidence="2">DUF1795 domain-containing protein</fullName>
    </recommendedName>
</protein>
<comment type="caution">
    <text evidence="1">The sequence shown here is derived from an EMBL/GenBank/DDBJ whole genome shotgun (WGS) entry which is preliminary data.</text>
</comment>